<reference evidence="3 4" key="1">
    <citation type="submission" date="2019-03" db="EMBL/GenBank/DDBJ databases">
        <title>Lake Tanganyika Metagenome-Assembled Genomes (MAGs).</title>
        <authorList>
            <person name="Tran P."/>
        </authorList>
    </citation>
    <scope>NUCLEOTIDE SEQUENCE [LARGE SCALE GENOMIC DNA]</scope>
    <source>
        <strain evidence="3">K_DeepCast_65m_m2_236</strain>
    </source>
</reference>
<evidence type="ECO:0000313" key="3">
    <source>
        <dbReference type="EMBL" id="MBM3275081.1"/>
    </source>
</evidence>
<dbReference type="Pfam" id="PF01408">
    <property type="entry name" value="GFO_IDH_MocA"/>
    <property type="match status" value="1"/>
</dbReference>
<evidence type="ECO:0000256" key="1">
    <source>
        <dbReference type="ARBA" id="ARBA00023002"/>
    </source>
</evidence>
<sequence>MAGVGNIARLHALGYKNAPNAELHALCDVNKALLRQRQVEWGVQKTYDSFEKMLADPDVDAIDIITPHHLHKDMAIAALEAGKHVSLQKPMANSIAECDAIIDAVDRTGQFFRTWLFRR</sequence>
<dbReference type="InterPro" id="IPR050463">
    <property type="entry name" value="Gfo/Idh/MocA_oxidrdct_glycsds"/>
</dbReference>
<protein>
    <submittedName>
        <fullName evidence="3">Gfo/Idh/MocA family oxidoreductase</fullName>
    </submittedName>
</protein>
<evidence type="ECO:0000259" key="2">
    <source>
        <dbReference type="Pfam" id="PF01408"/>
    </source>
</evidence>
<feature type="domain" description="Gfo/Idh/MocA-like oxidoreductase N-terminal" evidence="2">
    <location>
        <begin position="1"/>
        <end position="111"/>
    </location>
</feature>
<dbReference type="InterPro" id="IPR000683">
    <property type="entry name" value="Gfo/Idh/MocA-like_OxRdtase_N"/>
</dbReference>
<dbReference type="SUPFAM" id="SSF51735">
    <property type="entry name" value="NAD(P)-binding Rossmann-fold domains"/>
    <property type="match status" value="1"/>
</dbReference>
<organism evidence="3 4">
    <name type="scientific">Candidatus Tanganyikabacteria bacterium</name>
    <dbReference type="NCBI Taxonomy" id="2961651"/>
    <lineage>
        <taxon>Bacteria</taxon>
        <taxon>Bacillati</taxon>
        <taxon>Candidatus Sericytochromatia</taxon>
        <taxon>Candidatus Tanganyikabacteria</taxon>
    </lineage>
</organism>
<name>A0A937X2Y9_9BACT</name>
<evidence type="ECO:0000313" key="4">
    <source>
        <dbReference type="Proteomes" id="UP000703893"/>
    </source>
</evidence>
<dbReference type="GO" id="GO:0016491">
    <property type="term" value="F:oxidoreductase activity"/>
    <property type="evidence" value="ECO:0007669"/>
    <property type="project" value="UniProtKB-KW"/>
</dbReference>
<dbReference type="AlphaFoldDB" id="A0A937X2Y9"/>
<dbReference type="PANTHER" id="PTHR43818">
    <property type="entry name" value="BCDNA.GH03377"/>
    <property type="match status" value="1"/>
</dbReference>
<accession>A0A937X2Y9</accession>
<dbReference type="Proteomes" id="UP000703893">
    <property type="component" value="Unassembled WGS sequence"/>
</dbReference>
<comment type="caution">
    <text evidence="3">The sequence shown here is derived from an EMBL/GenBank/DDBJ whole genome shotgun (WGS) entry which is preliminary data.</text>
</comment>
<dbReference type="PANTHER" id="PTHR43818:SF11">
    <property type="entry name" value="BCDNA.GH03377"/>
    <property type="match status" value="1"/>
</dbReference>
<gene>
    <name evidence="3" type="ORF">FJZ00_08000</name>
</gene>
<dbReference type="EMBL" id="VGJX01000434">
    <property type="protein sequence ID" value="MBM3275081.1"/>
    <property type="molecule type" value="Genomic_DNA"/>
</dbReference>
<keyword evidence="1" id="KW-0560">Oxidoreductase</keyword>
<proteinExistence type="predicted"/>
<dbReference type="GO" id="GO:0000166">
    <property type="term" value="F:nucleotide binding"/>
    <property type="evidence" value="ECO:0007669"/>
    <property type="project" value="InterPro"/>
</dbReference>
<dbReference type="InterPro" id="IPR036291">
    <property type="entry name" value="NAD(P)-bd_dom_sf"/>
</dbReference>
<dbReference type="Gene3D" id="3.40.50.720">
    <property type="entry name" value="NAD(P)-binding Rossmann-like Domain"/>
    <property type="match status" value="1"/>
</dbReference>